<dbReference type="EMBL" id="BARU01047678">
    <property type="protein sequence ID" value="GAI01147.1"/>
    <property type="molecule type" value="Genomic_DNA"/>
</dbReference>
<accession>X1K2C5</accession>
<name>X1K2C5_9ZZZZ</name>
<reference evidence="1" key="1">
    <citation type="journal article" date="2014" name="Front. Microbiol.">
        <title>High frequency of phylogenetically diverse reductive dehalogenase-homologous genes in deep subseafloor sedimentary metagenomes.</title>
        <authorList>
            <person name="Kawai M."/>
            <person name="Futagami T."/>
            <person name="Toyoda A."/>
            <person name="Takaki Y."/>
            <person name="Nishi S."/>
            <person name="Hori S."/>
            <person name="Arai W."/>
            <person name="Tsubouchi T."/>
            <person name="Morono Y."/>
            <person name="Uchiyama I."/>
            <person name="Ito T."/>
            <person name="Fujiyama A."/>
            <person name="Inagaki F."/>
            <person name="Takami H."/>
        </authorList>
    </citation>
    <scope>NUCLEOTIDE SEQUENCE</scope>
    <source>
        <strain evidence="1">Expedition CK06-06</strain>
    </source>
</reference>
<evidence type="ECO:0000313" key="1">
    <source>
        <dbReference type="EMBL" id="GAI01147.1"/>
    </source>
</evidence>
<organism evidence="1">
    <name type="scientific">marine sediment metagenome</name>
    <dbReference type="NCBI Taxonomy" id="412755"/>
    <lineage>
        <taxon>unclassified sequences</taxon>
        <taxon>metagenomes</taxon>
        <taxon>ecological metagenomes</taxon>
    </lineage>
</organism>
<proteinExistence type="predicted"/>
<feature type="non-terminal residue" evidence="1">
    <location>
        <position position="44"/>
    </location>
</feature>
<gene>
    <name evidence="1" type="ORF">S03H2_71311</name>
</gene>
<sequence length="44" mass="5413">MNNYFNPFTAYEKCKNAYRSFIDSYHRFTNPEIEEWVKKNTEEG</sequence>
<comment type="caution">
    <text evidence="1">The sequence shown here is derived from an EMBL/GenBank/DDBJ whole genome shotgun (WGS) entry which is preliminary data.</text>
</comment>
<dbReference type="AlphaFoldDB" id="X1K2C5"/>
<protein>
    <submittedName>
        <fullName evidence="1">Uncharacterized protein</fullName>
    </submittedName>
</protein>